<organism evidence="1 2">
    <name type="scientific">Rhipicephalus microplus</name>
    <name type="common">Cattle tick</name>
    <name type="synonym">Boophilus microplus</name>
    <dbReference type="NCBI Taxonomy" id="6941"/>
    <lineage>
        <taxon>Eukaryota</taxon>
        <taxon>Metazoa</taxon>
        <taxon>Ecdysozoa</taxon>
        <taxon>Arthropoda</taxon>
        <taxon>Chelicerata</taxon>
        <taxon>Arachnida</taxon>
        <taxon>Acari</taxon>
        <taxon>Parasitiformes</taxon>
        <taxon>Ixodida</taxon>
        <taxon>Ixodoidea</taxon>
        <taxon>Ixodidae</taxon>
        <taxon>Rhipicephalinae</taxon>
        <taxon>Rhipicephalus</taxon>
        <taxon>Boophilus</taxon>
    </lineage>
</organism>
<dbReference type="Proteomes" id="UP000821866">
    <property type="component" value="Chromosome 7"/>
</dbReference>
<evidence type="ECO:0000313" key="1">
    <source>
        <dbReference type="EMBL" id="KAH8020892.1"/>
    </source>
</evidence>
<comment type="caution">
    <text evidence="1">The sequence shown here is derived from an EMBL/GenBank/DDBJ whole genome shotgun (WGS) entry which is preliminary data.</text>
</comment>
<reference evidence="1" key="2">
    <citation type="submission" date="2021-09" db="EMBL/GenBank/DDBJ databases">
        <authorList>
            <person name="Jia N."/>
            <person name="Wang J."/>
            <person name="Shi W."/>
            <person name="Du L."/>
            <person name="Sun Y."/>
            <person name="Zhan W."/>
            <person name="Jiang J."/>
            <person name="Wang Q."/>
            <person name="Zhang B."/>
            <person name="Ji P."/>
            <person name="Sakyi L.B."/>
            <person name="Cui X."/>
            <person name="Yuan T."/>
            <person name="Jiang B."/>
            <person name="Yang W."/>
            <person name="Lam T.T.-Y."/>
            <person name="Chang Q."/>
            <person name="Ding S."/>
            <person name="Wang X."/>
            <person name="Zhu J."/>
            <person name="Ruan X."/>
            <person name="Zhao L."/>
            <person name="Wei J."/>
            <person name="Que T."/>
            <person name="Du C."/>
            <person name="Cheng J."/>
            <person name="Dai P."/>
            <person name="Han X."/>
            <person name="Huang E."/>
            <person name="Gao Y."/>
            <person name="Liu J."/>
            <person name="Shao H."/>
            <person name="Ye R."/>
            <person name="Li L."/>
            <person name="Wei W."/>
            <person name="Wang X."/>
            <person name="Wang C."/>
            <person name="Huo Q."/>
            <person name="Li W."/>
            <person name="Guo W."/>
            <person name="Chen H."/>
            <person name="Chen S."/>
            <person name="Zhou L."/>
            <person name="Zhou L."/>
            <person name="Ni X."/>
            <person name="Tian J."/>
            <person name="Zhou Y."/>
            <person name="Sheng Y."/>
            <person name="Liu T."/>
            <person name="Pan Y."/>
            <person name="Xia L."/>
            <person name="Li J."/>
            <person name="Zhao F."/>
            <person name="Cao W."/>
        </authorList>
    </citation>
    <scope>NUCLEOTIDE SEQUENCE</scope>
    <source>
        <strain evidence="1">Rmic-2018</strain>
        <tissue evidence="1">Larvae</tissue>
    </source>
</reference>
<evidence type="ECO:0008006" key="3">
    <source>
        <dbReference type="Google" id="ProtNLM"/>
    </source>
</evidence>
<dbReference type="AlphaFoldDB" id="A0A9J6DFG8"/>
<evidence type="ECO:0000313" key="2">
    <source>
        <dbReference type="Proteomes" id="UP000821866"/>
    </source>
</evidence>
<sequence>MGTIKKSTLEIYRTFKQEIAKERIYDNTRGSSLLFEARTGVLRTKTYRAKYEGVDTVCSSPPGSYDERCGPVFNSYRRFGAKHLSKMSTGAKEAIMKCRNITESAALQRDAEFEQRRRLCIGLFFPTVPEENLEEHLCRFTRMDDIDDVQKLRNDDRQVLELRASRIECMQKFFDDAPRGIRDRKYANLGEESARAR</sequence>
<protein>
    <recommendedName>
        <fullName evidence="3">Tick transposon</fullName>
    </recommendedName>
</protein>
<name>A0A9J6DFG8_RHIMP</name>
<accession>A0A9J6DFG8</accession>
<reference evidence="1" key="1">
    <citation type="journal article" date="2020" name="Cell">
        <title>Large-Scale Comparative Analyses of Tick Genomes Elucidate Their Genetic Diversity and Vector Capacities.</title>
        <authorList>
            <consortium name="Tick Genome and Microbiome Consortium (TIGMIC)"/>
            <person name="Jia N."/>
            <person name="Wang J."/>
            <person name="Shi W."/>
            <person name="Du L."/>
            <person name="Sun Y."/>
            <person name="Zhan W."/>
            <person name="Jiang J.F."/>
            <person name="Wang Q."/>
            <person name="Zhang B."/>
            <person name="Ji P."/>
            <person name="Bell-Sakyi L."/>
            <person name="Cui X.M."/>
            <person name="Yuan T.T."/>
            <person name="Jiang B.G."/>
            <person name="Yang W.F."/>
            <person name="Lam T.T."/>
            <person name="Chang Q.C."/>
            <person name="Ding S.J."/>
            <person name="Wang X.J."/>
            <person name="Zhu J.G."/>
            <person name="Ruan X.D."/>
            <person name="Zhao L."/>
            <person name="Wei J.T."/>
            <person name="Ye R.Z."/>
            <person name="Que T.C."/>
            <person name="Du C.H."/>
            <person name="Zhou Y.H."/>
            <person name="Cheng J.X."/>
            <person name="Dai P.F."/>
            <person name="Guo W.B."/>
            <person name="Han X.H."/>
            <person name="Huang E.J."/>
            <person name="Li L.F."/>
            <person name="Wei W."/>
            <person name="Gao Y.C."/>
            <person name="Liu J.Z."/>
            <person name="Shao H.Z."/>
            <person name="Wang X."/>
            <person name="Wang C.C."/>
            <person name="Yang T.C."/>
            <person name="Huo Q.B."/>
            <person name="Li W."/>
            <person name="Chen H.Y."/>
            <person name="Chen S.E."/>
            <person name="Zhou L.G."/>
            <person name="Ni X.B."/>
            <person name="Tian J.H."/>
            <person name="Sheng Y."/>
            <person name="Liu T."/>
            <person name="Pan Y.S."/>
            <person name="Xia L.Y."/>
            <person name="Li J."/>
            <person name="Zhao F."/>
            <person name="Cao W.C."/>
        </authorList>
    </citation>
    <scope>NUCLEOTIDE SEQUENCE</scope>
    <source>
        <strain evidence="1">Rmic-2018</strain>
    </source>
</reference>
<dbReference type="EMBL" id="JABSTU010000009">
    <property type="protein sequence ID" value="KAH8020892.1"/>
    <property type="molecule type" value="Genomic_DNA"/>
</dbReference>
<proteinExistence type="predicted"/>
<keyword evidence="2" id="KW-1185">Reference proteome</keyword>
<gene>
    <name evidence="1" type="ORF">HPB51_008004</name>
</gene>